<reference evidence="8 9" key="1">
    <citation type="submission" date="2018-06" db="EMBL/GenBank/DDBJ databases">
        <authorList>
            <consortium name="Pathogen Informatics"/>
            <person name="Doyle S."/>
        </authorList>
    </citation>
    <scope>NUCLEOTIDE SEQUENCE [LARGE SCALE GENOMIC DNA]</scope>
    <source>
        <strain evidence="8 9">NCTC8500</strain>
    </source>
</reference>
<keyword evidence="2" id="KW-1003">Cell membrane</keyword>
<gene>
    <name evidence="8" type="primary">yehU_2</name>
    <name evidence="8" type="ORF">NCTC8500_01999</name>
</gene>
<keyword evidence="8" id="KW-0808">Transferase</keyword>
<dbReference type="InterPro" id="IPR011620">
    <property type="entry name" value="Sig_transdc_His_kinase_LytS_TM"/>
</dbReference>
<evidence type="ECO:0000256" key="3">
    <source>
        <dbReference type="ARBA" id="ARBA00022692"/>
    </source>
</evidence>
<comment type="subcellular location">
    <subcellularLocation>
        <location evidence="1">Cell membrane</location>
        <topology evidence="1">Multi-pass membrane protein</topology>
    </subcellularLocation>
</comment>
<dbReference type="Pfam" id="PF07694">
    <property type="entry name" value="5TM-5TMR_LYT"/>
    <property type="match status" value="1"/>
</dbReference>
<protein>
    <submittedName>
        <fullName evidence="8">Sensor histidine kinase</fullName>
        <ecNumber evidence="8">2.7.13.3</ecNumber>
    </submittedName>
</protein>
<keyword evidence="8" id="KW-0418">Kinase</keyword>
<evidence type="ECO:0000313" key="8">
    <source>
        <dbReference type="EMBL" id="STM38238.1"/>
    </source>
</evidence>
<evidence type="ECO:0000256" key="4">
    <source>
        <dbReference type="ARBA" id="ARBA00022989"/>
    </source>
</evidence>
<evidence type="ECO:0000256" key="5">
    <source>
        <dbReference type="ARBA" id="ARBA00023136"/>
    </source>
</evidence>
<feature type="transmembrane region" description="Helical" evidence="6">
    <location>
        <begin position="20"/>
        <end position="44"/>
    </location>
</feature>
<accession>A0A377DQ18</accession>
<feature type="domain" description="Signal transduction histidine kinase 5TM receptor LytS transmembrane region" evidence="7">
    <location>
        <begin position="1"/>
        <end position="45"/>
    </location>
</feature>
<evidence type="ECO:0000259" key="7">
    <source>
        <dbReference type="Pfam" id="PF07694"/>
    </source>
</evidence>
<evidence type="ECO:0000256" key="1">
    <source>
        <dbReference type="ARBA" id="ARBA00004651"/>
    </source>
</evidence>
<dbReference type="EMBL" id="UGFG01000001">
    <property type="protein sequence ID" value="STM38238.1"/>
    <property type="molecule type" value="Genomic_DNA"/>
</dbReference>
<dbReference type="GO" id="GO:0005886">
    <property type="term" value="C:plasma membrane"/>
    <property type="evidence" value="ECO:0007669"/>
    <property type="project" value="UniProtKB-SubCell"/>
</dbReference>
<keyword evidence="5 6" id="KW-0472">Membrane</keyword>
<name>A0A377DQ18_ECOLX</name>
<evidence type="ECO:0000256" key="6">
    <source>
        <dbReference type="SAM" id="Phobius"/>
    </source>
</evidence>
<dbReference type="EC" id="2.7.13.3" evidence="8"/>
<evidence type="ECO:0000256" key="2">
    <source>
        <dbReference type="ARBA" id="ARBA00022475"/>
    </source>
</evidence>
<dbReference type="Proteomes" id="UP000254429">
    <property type="component" value="Unassembled WGS sequence"/>
</dbReference>
<keyword evidence="4 6" id="KW-1133">Transmembrane helix</keyword>
<dbReference type="AlphaFoldDB" id="A0A377DQ18"/>
<dbReference type="GO" id="GO:0071555">
    <property type="term" value="P:cell wall organization"/>
    <property type="evidence" value="ECO:0007669"/>
    <property type="project" value="InterPro"/>
</dbReference>
<sequence>MVQMLIILAIARPYEDAVRLVSNIAAPMMVTNTVGAALFMRILLDKRAMFEKIHFSFFCHCAESGGLDGRHFAPGV</sequence>
<evidence type="ECO:0000313" key="9">
    <source>
        <dbReference type="Proteomes" id="UP000254429"/>
    </source>
</evidence>
<proteinExistence type="predicted"/>
<dbReference type="GO" id="GO:0000155">
    <property type="term" value="F:phosphorelay sensor kinase activity"/>
    <property type="evidence" value="ECO:0007669"/>
    <property type="project" value="InterPro"/>
</dbReference>
<organism evidence="8 9">
    <name type="scientific">Escherichia coli</name>
    <dbReference type="NCBI Taxonomy" id="562"/>
    <lineage>
        <taxon>Bacteria</taxon>
        <taxon>Pseudomonadati</taxon>
        <taxon>Pseudomonadota</taxon>
        <taxon>Gammaproteobacteria</taxon>
        <taxon>Enterobacterales</taxon>
        <taxon>Enterobacteriaceae</taxon>
        <taxon>Escherichia</taxon>
    </lineage>
</organism>
<keyword evidence="3 6" id="KW-0812">Transmembrane</keyword>